<dbReference type="InterPro" id="IPR013656">
    <property type="entry name" value="PAS_4"/>
</dbReference>
<feature type="region of interest" description="Disordered" evidence="6">
    <location>
        <begin position="1"/>
        <end position="20"/>
    </location>
</feature>
<dbReference type="GO" id="GO:0000155">
    <property type="term" value="F:phosphorelay sensor kinase activity"/>
    <property type="evidence" value="ECO:0007669"/>
    <property type="project" value="InterPro"/>
</dbReference>
<evidence type="ECO:0000256" key="4">
    <source>
        <dbReference type="ARBA" id="ARBA00022679"/>
    </source>
</evidence>
<keyword evidence="11" id="KW-1185">Reference proteome</keyword>
<dbReference type="InterPro" id="IPR036890">
    <property type="entry name" value="HATPase_C_sf"/>
</dbReference>
<organism evidence="10 11">
    <name type="scientific">Teichococcus oryzae</name>
    <dbReference type="NCBI Taxonomy" id="1608942"/>
    <lineage>
        <taxon>Bacteria</taxon>
        <taxon>Pseudomonadati</taxon>
        <taxon>Pseudomonadota</taxon>
        <taxon>Alphaproteobacteria</taxon>
        <taxon>Acetobacterales</taxon>
        <taxon>Roseomonadaceae</taxon>
        <taxon>Roseomonas</taxon>
    </lineage>
</organism>
<dbReference type="InterPro" id="IPR004358">
    <property type="entry name" value="Sig_transdc_His_kin-like_C"/>
</dbReference>
<evidence type="ECO:0000259" key="9">
    <source>
        <dbReference type="PROSITE" id="PS50113"/>
    </source>
</evidence>
<dbReference type="Gene3D" id="2.10.70.100">
    <property type="match status" value="1"/>
</dbReference>
<evidence type="ECO:0000313" key="11">
    <source>
        <dbReference type="Proteomes" id="UP000322110"/>
    </source>
</evidence>
<dbReference type="Gene3D" id="1.10.287.130">
    <property type="match status" value="1"/>
</dbReference>
<dbReference type="InterPro" id="IPR003018">
    <property type="entry name" value="GAF"/>
</dbReference>
<evidence type="ECO:0000256" key="6">
    <source>
        <dbReference type="SAM" id="MobiDB-lite"/>
    </source>
</evidence>
<feature type="domain" description="PAC" evidence="9">
    <location>
        <begin position="521"/>
        <end position="574"/>
    </location>
</feature>
<gene>
    <name evidence="10" type="ORF">F0Q34_16935</name>
</gene>
<comment type="caution">
    <text evidence="10">The sequence shown here is derived from an EMBL/GenBank/DDBJ whole genome shotgun (WGS) entry which is preliminary data.</text>
</comment>
<dbReference type="Gene3D" id="3.30.450.40">
    <property type="match status" value="1"/>
</dbReference>
<evidence type="ECO:0000313" key="10">
    <source>
        <dbReference type="EMBL" id="KAA2212004.1"/>
    </source>
</evidence>
<dbReference type="PRINTS" id="PR00344">
    <property type="entry name" value="BCTRLSENSOR"/>
</dbReference>
<dbReference type="SMART" id="SM00388">
    <property type="entry name" value="HisKA"/>
    <property type="match status" value="1"/>
</dbReference>
<dbReference type="SUPFAM" id="SSF55785">
    <property type="entry name" value="PYP-like sensor domain (PAS domain)"/>
    <property type="match status" value="3"/>
</dbReference>
<dbReference type="Pfam" id="PF08447">
    <property type="entry name" value="PAS_3"/>
    <property type="match status" value="1"/>
</dbReference>
<dbReference type="InterPro" id="IPR001610">
    <property type="entry name" value="PAC"/>
</dbReference>
<evidence type="ECO:0000256" key="1">
    <source>
        <dbReference type="ARBA" id="ARBA00000085"/>
    </source>
</evidence>
<dbReference type="SMART" id="SM00065">
    <property type="entry name" value="GAF"/>
    <property type="match status" value="1"/>
</dbReference>
<feature type="domain" description="Histidine kinase" evidence="7">
    <location>
        <begin position="601"/>
        <end position="827"/>
    </location>
</feature>
<dbReference type="SUPFAM" id="SSF47384">
    <property type="entry name" value="Homodimeric domain of signal transducing histidine kinase"/>
    <property type="match status" value="1"/>
</dbReference>
<evidence type="ECO:0000259" key="7">
    <source>
        <dbReference type="PROSITE" id="PS50109"/>
    </source>
</evidence>
<dbReference type="EMBL" id="VUKA01000012">
    <property type="protein sequence ID" value="KAA2212004.1"/>
    <property type="molecule type" value="Genomic_DNA"/>
</dbReference>
<dbReference type="InterPro" id="IPR052162">
    <property type="entry name" value="Sensor_kinase/Photoreceptor"/>
</dbReference>
<protein>
    <recommendedName>
        <fullName evidence="2">histidine kinase</fullName>
        <ecNumber evidence="2">2.7.13.3</ecNumber>
    </recommendedName>
</protein>
<keyword evidence="5" id="KW-0418">Kinase</keyword>
<dbReference type="InterPro" id="IPR029016">
    <property type="entry name" value="GAF-like_dom_sf"/>
</dbReference>
<dbReference type="InterPro" id="IPR000014">
    <property type="entry name" value="PAS"/>
</dbReference>
<dbReference type="Pfam" id="PF01590">
    <property type="entry name" value="GAF"/>
    <property type="match status" value="1"/>
</dbReference>
<dbReference type="Pfam" id="PF02518">
    <property type="entry name" value="HATPase_c"/>
    <property type="match status" value="1"/>
</dbReference>
<dbReference type="SUPFAM" id="SSF55781">
    <property type="entry name" value="GAF domain-like"/>
    <property type="match status" value="1"/>
</dbReference>
<dbReference type="CDD" id="cd00082">
    <property type="entry name" value="HisKA"/>
    <property type="match status" value="1"/>
</dbReference>
<dbReference type="SMART" id="SM00091">
    <property type="entry name" value="PAS"/>
    <property type="match status" value="3"/>
</dbReference>
<dbReference type="InterPro" id="IPR036097">
    <property type="entry name" value="HisK_dim/P_sf"/>
</dbReference>
<keyword evidence="3" id="KW-0597">Phosphoprotein</keyword>
<dbReference type="SMART" id="SM00086">
    <property type="entry name" value="PAC"/>
    <property type="match status" value="3"/>
</dbReference>
<dbReference type="Pfam" id="PF00512">
    <property type="entry name" value="HisKA"/>
    <property type="match status" value="1"/>
</dbReference>
<reference evidence="10 11" key="1">
    <citation type="journal article" date="2015" name="Int. J. Syst. Evol. Microbiol.">
        <title>Roseomonas oryzae sp. nov., isolated from paddy rhizosphere soil.</title>
        <authorList>
            <person name="Ramaprasad E.V."/>
            <person name="Sasikala Ch."/>
            <person name="Ramana Ch.V."/>
        </authorList>
    </citation>
    <scope>NUCLEOTIDE SEQUENCE [LARGE SCALE GENOMIC DNA]</scope>
    <source>
        <strain evidence="10 11">KCTC 42542</strain>
    </source>
</reference>
<keyword evidence="4" id="KW-0808">Transferase</keyword>
<dbReference type="AlphaFoldDB" id="A0A5B2TD46"/>
<dbReference type="InterPro" id="IPR000700">
    <property type="entry name" value="PAS-assoc_C"/>
</dbReference>
<dbReference type="InterPro" id="IPR005467">
    <property type="entry name" value="His_kinase_dom"/>
</dbReference>
<dbReference type="SUPFAM" id="SSF55874">
    <property type="entry name" value="ATPase domain of HSP90 chaperone/DNA topoisomerase II/histidine kinase"/>
    <property type="match status" value="1"/>
</dbReference>
<dbReference type="InterPro" id="IPR035965">
    <property type="entry name" value="PAS-like_dom_sf"/>
</dbReference>
<dbReference type="EC" id="2.7.13.3" evidence="2"/>
<feature type="domain" description="PAS" evidence="8">
    <location>
        <begin position="315"/>
        <end position="352"/>
    </location>
</feature>
<dbReference type="FunFam" id="3.30.450.20:FF:000099">
    <property type="entry name" value="Sensory box sensor histidine kinase"/>
    <property type="match status" value="1"/>
</dbReference>
<feature type="domain" description="PAS" evidence="8">
    <location>
        <begin position="195"/>
        <end position="265"/>
    </location>
</feature>
<dbReference type="PROSITE" id="PS50112">
    <property type="entry name" value="PAS"/>
    <property type="match status" value="2"/>
</dbReference>
<feature type="domain" description="PAC" evidence="9">
    <location>
        <begin position="393"/>
        <end position="445"/>
    </location>
</feature>
<dbReference type="CDD" id="cd00130">
    <property type="entry name" value="PAS"/>
    <property type="match status" value="3"/>
</dbReference>
<dbReference type="PANTHER" id="PTHR43304">
    <property type="entry name" value="PHYTOCHROME-LIKE PROTEIN CPH1"/>
    <property type="match status" value="1"/>
</dbReference>
<evidence type="ECO:0000256" key="3">
    <source>
        <dbReference type="ARBA" id="ARBA00022553"/>
    </source>
</evidence>
<dbReference type="InterPro" id="IPR003594">
    <property type="entry name" value="HATPase_dom"/>
</dbReference>
<proteinExistence type="predicted"/>
<name>A0A5B2TD46_9PROT</name>
<comment type="catalytic activity">
    <reaction evidence="1">
        <text>ATP + protein L-histidine = ADP + protein N-phospho-L-histidine.</text>
        <dbReference type="EC" id="2.7.13.3"/>
    </reaction>
</comment>
<accession>A0A5B2TD46</accession>
<dbReference type="Gene3D" id="6.10.250.2580">
    <property type="match status" value="1"/>
</dbReference>
<dbReference type="NCBIfam" id="TIGR00229">
    <property type="entry name" value="sensory_box"/>
    <property type="match status" value="3"/>
</dbReference>
<evidence type="ECO:0000256" key="2">
    <source>
        <dbReference type="ARBA" id="ARBA00012438"/>
    </source>
</evidence>
<dbReference type="PANTHER" id="PTHR43304:SF1">
    <property type="entry name" value="PAC DOMAIN-CONTAINING PROTEIN"/>
    <property type="match status" value="1"/>
</dbReference>
<evidence type="ECO:0000256" key="5">
    <source>
        <dbReference type="ARBA" id="ARBA00022777"/>
    </source>
</evidence>
<sequence length="836" mass="90035">MLSRAGAHGRSRDGGAGPCVGGGSGSRLAALRATGLLDSPAEERFDRLTRLARRLVRAPIALVTLLDDDRQFFLSAQGLPEPLAHLRETPLHSSFCRRVVETGLPLVVADARADPCLRGNPAITDLGVVAYLAMPLVLPNNCVAGALCVIDGAPRQWTDEDQHALADLAGAVMTELAAGLRMRELDAANAALCESDARHRALFEVSPQVVWFADARGRVTYVNQHYTALAGLPPEQALGEGWLASLHPEDRERVRTAWFDAVNRGKTYEVELRIRRHPDGSHRWHLCRGAPVRDAAGRIERWIGIAIDIDDRRGAEQALRGLIEALGVAVYTTDAGGRLTFYNEAAADLWGWYPPLGEMLWGGALQLHAADGASIGHEECPMGVALRENRPVHGEEVVARRPDGTRVTFMAYPTPLRDGTGGLAGGVNVLVDITKRKAVEAALAESEARLQLALQAGRLAFWELDVATGLIVRGPSHDMIFGYVTPLSQWSLGAFLRHVVPEDRARAQRIYEELLESRTSAVLECRIRRADDGEVRWVEVHGQPHLGSEGRVVRLLGVVRDVTERKMTEARLRDKAARLRELQAELLHVSRLSAAGEMASALAHELNQPLTATVSAVKAARRMLAASPDQLAAQADIRDAIDLAAEQALRAGQIIRRLRDFVGREGEGDRRLEDLAKLAEEAGVLALVDAREHGIHVAFHFGARLPPVLVDGIQIQQVLVNLMRNALEAMAPAAPGEVAASPRRELVVTAAAASGEMVEVAIADTGPGVPPEHAGRLFDPFVSSKPGGMGLGLSICRSIIEGHGGRLWTEPNPGGGAVFRFTLPAAPSVPPEAGGP</sequence>
<dbReference type="Gene3D" id="3.30.450.20">
    <property type="entry name" value="PAS domain"/>
    <property type="match status" value="3"/>
</dbReference>
<dbReference type="PROSITE" id="PS50113">
    <property type="entry name" value="PAC"/>
    <property type="match status" value="3"/>
</dbReference>
<evidence type="ECO:0000259" key="8">
    <source>
        <dbReference type="PROSITE" id="PS50112"/>
    </source>
</evidence>
<dbReference type="InterPro" id="IPR013655">
    <property type="entry name" value="PAS_fold_3"/>
</dbReference>
<dbReference type="Gene3D" id="3.30.565.10">
    <property type="entry name" value="Histidine kinase-like ATPase, C-terminal domain"/>
    <property type="match status" value="1"/>
</dbReference>
<dbReference type="InterPro" id="IPR003661">
    <property type="entry name" value="HisK_dim/P_dom"/>
</dbReference>
<dbReference type="SMART" id="SM00387">
    <property type="entry name" value="HATPase_c"/>
    <property type="match status" value="1"/>
</dbReference>
<dbReference type="Proteomes" id="UP000322110">
    <property type="component" value="Unassembled WGS sequence"/>
</dbReference>
<dbReference type="PROSITE" id="PS50109">
    <property type="entry name" value="HIS_KIN"/>
    <property type="match status" value="1"/>
</dbReference>
<feature type="domain" description="PAC" evidence="9">
    <location>
        <begin position="268"/>
        <end position="321"/>
    </location>
</feature>
<dbReference type="Pfam" id="PF08448">
    <property type="entry name" value="PAS_4"/>
    <property type="match status" value="2"/>
</dbReference>